<gene>
    <name evidence="1" type="ORF">LTR37_006612</name>
</gene>
<keyword evidence="2" id="KW-1185">Reference proteome</keyword>
<evidence type="ECO:0000313" key="2">
    <source>
        <dbReference type="Proteomes" id="UP001281147"/>
    </source>
</evidence>
<comment type="caution">
    <text evidence="1">The sequence shown here is derived from an EMBL/GenBank/DDBJ whole genome shotgun (WGS) entry which is preliminary data.</text>
</comment>
<proteinExistence type="predicted"/>
<organism evidence="1 2">
    <name type="scientific">Vermiconidia calcicola</name>
    <dbReference type="NCBI Taxonomy" id="1690605"/>
    <lineage>
        <taxon>Eukaryota</taxon>
        <taxon>Fungi</taxon>
        <taxon>Dikarya</taxon>
        <taxon>Ascomycota</taxon>
        <taxon>Pezizomycotina</taxon>
        <taxon>Dothideomycetes</taxon>
        <taxon>Dothideomycetidae</taxon>
        <taxon>Mycosphaerellales</taxon>
        <taxon>Extremaceae</taxon>
        <taxon>Vermiconidia</taxon>
    </lineage>
</organism>
<accession>A0ACC3NG29</accession>
<sequence length="140" mass="16292">MKTVLRPLTLFLDHLAGAKVGEVGGLEVVVKLYDGKPEREAKFDPWSTKRDLHTIFDNVLGKVKGLKGDAKVTLMVKHEGRYNSFQVITTHIDCSDIHHSLEECSEKFLFLPRTEYMYYWRRFYLTMSEMSLEYAERVAE</sequence>
<dbReference type="Proteomes" id="UP001281147">
    <property type="component" value="Unassembled WGS sequence"/>
</dbReference>
<protein>
    <submittedName>
        <fullName evidence="1">Uncharacterized protein</fullName>
    </submittedName>
</protein>
<reference evidence="1" key="1">
    <citation type="submission" date="2023-07" db="EMBL/GenBank/DDBJ databases">
        <title>Black Yeasts Isolated from many extreme environments.</title>
        <authorList>
            <person name="Coleine C."/>
            <person name="Stajich J.E."/>
            <person name="Selbmann L."/>
        </authorList>
    </citation>
    <scope>NUCLEOTIDE SEQUENCE</scope>
    <source>
        <strain evidence="1">CCFEE 5714</strain>
    </source>
</reference>
<dbReference type="EMBL" id="JAUTXU010000044">
    <property type="protein sequence ID" value="KAK3716167.1"/>
    <property type="molecule type" value="Genomic_DNA"/>
</dbReference>
<evidence type="ECO:0000313" key="1">
    <source>
        <dbReference type="EMBL" id="KAK3716167.1"/>
    </source>
</evidence>
<name>A0ACC3NG29_9PEZI</name>